<evidence type="ECO:0008006" key="4">
    <source>
        <dbReference type="Google" id="ProtNLM"/>
    </source>
</evidence>
<dbReference type="AlphaFoldDB" id="A0A3R7M717"/>
<evidence type="ECO:0000313" key="2">
    <source>
        <dbReference type="EMBL" id="RNF32780.1"/>
    </source>
</evidence>
<name>A0A3R7M717_9RHOB</name>
<dbReference type="EMBL" id="PXNQ02000024">
    <property type="protein sequence ID" value="RNF32780.1"/>
    <property type="molecule type" value="Genomic_DNA"/>
</dbReference>
<keyword evidence="3" id="KW-1185">Reference proteome</keyword>
<keyword evidence="1" id="KW-0732">Signal</keyword>
<comment type="caution">
    <text evidence="2">The sequence shown here is derived from an EMBL/GenBank/DDBJ whole genome shotgun (WGS) entry which is preliminary data.</text>
</comment>
<evidence type="ECO:0000256" key="1">
    <source>
        <dbReference type="SAM" id="SignalP"/>
    </source>
</evidence>
<dbReference type="PROSITE" id="PS51257">
    <property type="entry name" value="PROKAR_LIPOPROTEIN"/>
    <property type="match status" value="1"/>
</dbReference>
<protein>
    <recommendedName>
        <fullName evidence="4">Lipoprotein</fullName>
    </recommendedName>
</protein>
<dbReference type="Proteomes" id="UP000238137">
    <property type="component" value="Unassembled WGS sequence"/>
</dbReference>
<reference evidence="2" key="1">
    <citation type="submission" date="2018-05" db="EMBL/GenBank/DDBJ databases">
        <title>Reclassification of Methylarcula marina and Methylarcula terricola as Paracoccus methylarcula sp.nov., comb.nov. and Paracoccus terricola comb.nov.</title>
        <authorList>
            <person name="Shmareva M.N."/>
            <person name="Doronina N.V."/>
            <person name="Vasilenko O.V."/>
            <person name="Tarlachkov S.V."/>
            <person name="Trotsenko Y.A."/>
        </authorList>
    </citation>
    <scope>NUCLEOTIDE SEQUENCE [LARGE SCALE GENOMIC DNA]</scope>
    <source>
        <strain evidence="2">VKM B-2159</strain>
    </source>
</reference>
<sequence length="66" mass="7114">MMTSYPRNARLILIPLVLLGLGACNSPSAENISPCDDSMTTKCLTSYDEWSWTNGVASGVASLVQY</sequence>
<proteinExistence type="predicted"/>
<feature type="chain" id="PRO_5018552209" description="Lipoprotein" evidence="1">
    <location>
        <begin position="30"/>
        <end position="66"/>
    </location>
</feature>
<feature type="signal peptide" evidence="1">
    <location>
        <begin position="1"/>
        <end position="29"/>
    </location>
</feature>
<evidence type="ECO:0000313" key="3">
    <source>
        <dbReference type="Proteomes" id="UP000238137"/>
    </source>
</evidence>
<organism evidence="2 3">
    <name type="scientific">Paracoccus methylarcula</name>
    <dbReference type="NCBI Taxonomy" id="72022"/>
    <lineage>
        <taxon>Bacteria</taxon>
        <taxon>Pseudomonadati</taxon>
        <taxon>Pseudomonadota</taxon>
        <taxon>Alphaproteobacteria</taxon>
        <taxon>Rhodobacterales</taxon>
        <taxon>Paracoccaceae</taxon>
        <taxon>Paracoccus</taxon>
    </lineage>
</organism>
<gene>
    <name evidence="2" type="ORF">A7A09_020390</name>
</gene>
<accession>A0A3R7M717</accession>